<dbReference type="AlphaFoldDB" id="A0A140DU78"/>
<reference evidence="1 2" key="1">
    <citation type="journal article" date="2016" name="Gut Pathog.">
        <title>Whole genome sequencing of "Faecalibaculum rodentium" ALO17, isolated from C57BL/6J laboratory mouse feces.</title>
        <authorList>
            <person name="Lim S."/>
            <person name="Chang D.H."/>
            <person name="Ahn S."/>
            <person name="Kim B.C."/>
        </authorList>
    </citation>
    <scope>NUCLEOTIDE SEQUENCE [LARGE SCALE GENOMIC DNA]</scope>
    <source>
        <strain evidence="1 2">Alo17</strain>
    </source>
</reference>
<proteinExistence type="predicted"/>
<accession>A0A140DU78</accession>
<keyword evidence="2" id="KW-1185">Reference proteome</keyword>
<evidence type="ECO:0000313" key="2">
    <source>
        <dbReference type="Proteomes" id="UP000069771"/>
    </source>
</evidence>
<protein>
    <submittedName>
        <fullName evidence="1">Uncharacterized protein</fullName>
    </submittedName>
</protein>
<dbReference type="KEGG" id="fro:AALO17_10710"/>
<dbReference type="EMBL" id="CP011391">
    <property type="protein sequence ID" value="AMK54205.1"/>
    <property type="molecule type" value="Genomic_DNA"/>
</dbReference>
<name>A0A140DU78_9FIRM</name>
<evidence type="ECO:0000313" key="1">
    <source>
        <dbReference type="EMBL" id="AMK54205.1"/>
    </source>
</evidence>
<organism evidence="1 2">
    <name type="scientific">Faecalibaculum rodentium</name>
    <dbReference type="NCBI Taxonomy" id="1702221"/>
    <lineage>
        <taxon>Bacteria</taxon>
        <taxon>Bacillati</taxon>
        <taxon>Bacillota</taxon>
        <taxon>Erysipelotrichia</taxon>
        <taxon>Erysipelotrichales</taxon>
        <taxon>Erysipelotrichaceae</taxon>
        <taxon>Faecalibaculum</taxon>
    </lineage>
</organism>
<sequence length="37" mass="3982">MISLRQNSGPCDSAGQSRIILSELCSFFLVPAVSLKL</sequence>
<gene>
    <name evidence="1" type="ORF">AALO17_10710</name>
</gene>
<dbReference type="Proteomes" id="UP000069771">
    <property type="component" value="Chromosome"/>
</dbReference>